<protein>
    <submittedName>
        <fullName evidence="1">Uncharacterized protein</fullName>
    </submittedName>
</protein>
<proteinExistence type="predicted"/>
<organism evidence="1 2">
    <name type="scientific">Aurantiacibacter luteus</name>
    <dbReference type="NCBI Taxonomy" id="1581420"/>
    <lineage>
        <taxon>Bacteria</taxon>
        <taxon>Pseudomonadati</taxon>
        <taxon>Pseudomonadota</taxon>
        <taxon>Alphaproteobacteria</taxon>
        <taxon>Sphingomonadales</taxon>
        <taxon>Erythrobacteraceae</taxon>
        <taxon>Aurantiacibacter</taxon>
    </lineage>
</organism>
<name>A0A0G9MZ47_9SPHN</name>
<comment type="caution">
    <text evidence="1">The sequence shown here is derived from an EMBL/GenBank/DDBJ whole genome shotgun (WGS) entry which is preliminary data.</text>
</comment>
<keyword evidence="2" id="KW-1185">Reference proteome</keyword>
<sequence>MLFESAPPPPPHLAALGRRFADAASPRFRNFRVDLETVQGAAVAAGRAGEIAMEDAQMLFLDVGESVSLPLVHRYVGAHETELVARWLMALPSFHFPGWATPRNLAALGGMVACDEAALAVRVVRKHLEKTQGIARARWRTVGAKRPKVIPPEMLERYEAQLQKARWELPGELEAARLEIAELEGVVRDHGSPEDNRAIDAMLAELEKARKRFNIA</sequence>
<evidence type="ECO:0000313" key="1">
    <source>
        <dbReference type="EMBL" id="KLE34553.1"/>
    </source>
</evidence>
<accession>A0A0G9MZ47</accession>
<dbReference type="EMBL" id="LBHB01000002">
    <property type="protein sequence ID" value="KLE34553.1"/>
    <property type="molecule type" value="Genomic_DNA"/>
</dbReference>
<dbReference type="Proteomes" id="UP000053464">
    <property type="component" value="Unassembled WGS sequence"/>
</dbReference>
<gene>
    <name evidence="1" type="ORF">AAW00_10115</name>
</gene>
<evidence type="ECO:0000313" key="2">
    <source>
        <dbReference type="Proteomes" id="UP000053464"/>
    </source>
</evidence>
<dbReference type="AlphaFoldDB" id="A0A0G9MZ47"/>
<dbReference type="STRING" id="1581420.AAW00_10115"/>
<dbReference type="PATRIC" id="fig|1581420.6.peg.2075"/>
<reference evidence="1 2" key="1">
    <citation type="submission" date="2015-04" db="EMBL/GenBank/DDBJ databases">
        <title>The draft genome sequence of Erythrobacter luteus KA37.</title>
        <authorList>
            <person name="Zhuang L."/>
            <person name="Liu Y."/>
            <person name="Shao Z."/>
        </authorList>
    </citation>
    <scope>NUCLEOTIDE SEQUENCE [LARGE SCALE GENOMIC DNA]</scope>
    <source>
        <strain evidence="1 2">KA37</strain>
    </source>
</reference>